<dbReference type="InterPro" id="IPR051333">
    <property type="entry name" value="CLIP_Serine_Protease"/>
</dbReference>
<dbReference type="AlphaFoldDB" id="A0A2C9GPH5"/>
<evidence type="ECO:0000256" key="1">
    <source>
        <dbReference type="ARBA" id="ARBA00023157"/>
    </source>
</evidence>
<dbReference type="EMBL" id="APCN01001448">
    <property type="status" value="NOT_ANNOTATED_CDS"/>
    <property type="molecule type" value="Genomic_DNA"/>
</dbReference>
<dbReference type="EMBL" id="APCN01001449">
    <property type="status" value="NOT_ANNOTATED_CDS"/>
    <property type="molecule type" value="Genomic_DNA"/>
</dbReference>
<reference evidence="4" key="1">
    <citation type="submission" date="2022-08" db="UniProtKB">
        <authorList>
            <consortium name="EnsemblMetazoa"/>
        </authorList>
    </citation>
    <scope>IDENTIFICATION</scope>
    <source>
        <strain evidence="4">Dongola</strain>
    </source>
</reference>
<accession>A0A2C9GPH5</accession>
<evidence type="ECO:0000313" key="4">
    <source>
        <dbReference type="EnsemblMetazoa" id="AARA016640-PA"/>
    </source>
</evidence>
<proteinExistence type="inferred from homology"/>
<dbReference type="InterPro" id="IPR033116">
    <property type="entry name" value="TRYPSIN_SER"/>
</dbReference>
<keyword evidence="1" id="KW-1015">Disulfide bond</keyword>
<dbReference type="PROSITE" id="PS00135">
    <property type="entry name" value="TRYPSIN_SER"/>
    <property type="match status" value="1"/>
</dbReference>
<dbReference type="InterPro" id="IPR018114">
    <property type="entry name" value="TRYPSIN_HIS"/>
</dbReference>
<dbReference type="EMBL" id="APCN01001447">
    <property type="status" value="NOT_ANNOTATED_CDS"/>
    <property type="molecule type" value="Genomic_DNA"/>
</dbReference>
<dbReference type="InterPro" id="IPR001314">
    <property type="entry name" value="Peptidase_S1A"/>
</dbReference>
<dbReference type="GO" id="GO:0004252">
    <property type="term" value="F:serine-type endopeptidase activity"/>
    <property type="evidence" value="ECO:0007669"/>
    <property type="project" value="InterPro"/>
</dbReference>
<dbReference type="Gene3D" id="2.40.10.10">
    <property type="entry name" value="Trypsin-like serine proteases"/>
    <property type="match status" value="3"/>
</dbReference>
<dbReference type="VEuPathDB" id="VectorBase:AARA21_009181"/>
<feature type="domain" description="Peptidase S1" evidence="3">
    <location>
        <begin position="79"/>
        <end position="296"/>
    </location>
</feature>
<evidence type="ECO:0000313" key="5">
    <source>
        <dbReference type="Proteomes" id="UP000075840"/>
    </source>
</evidence>
<dbReference type="SMART" id="SM00020">
    <property type="entry name" value="Tryp_SPc"/>
    <property type="match status" value="1"/>
</dbReference>
<evidence type="ECO:0000259" key="3">
    <source>
        <dbReference type="PROSITE" id="PS50240"/>
    </source>
</evidence>
<dbReference type="InterPro" id="IPR001254">
    <property type="entry name" value="Trypsin_dom"/>
</dbReference>
<comment type="similarity">
    <text evidence="2">Belongs to the peptidase S1 family. CLIP subfamily.</text>
</comment>
<dbReference type="InterPro" id="IPR009003">
    <property type="entry name" value="Peptidase_S1_PA"/>
</dbReference>
<dbReference type="VEuPathDB" id="VectorBase:AARA016640"/>
<evidence type="ECO:0000256" key="2">
    <source>
        <dbReference type="ARBA" id="ARBA00024195"/>
    </source>
</evidence>
<dbReference type="Pfam" id="PF00089">
    <property type="entry name" value="Trypsin"/>
    <property type="match status" value="3"/>
</dbReference>
<dbReference type="GO" id="GO:0006508">
    <property type="term" value="P:proteolysis"/>
    <property type="evidence" value="ECO:0007669"/>
    <property type="project" value="InterPro"/>
</dbReference>
<feature type="domain" description="Peptidase S1" evidence="3">
    <location>
        <begin position="333"/>
        <end position="546"/>
    </location>
</feature>
<dbReference type="PANTHER" id="PTHR24260">
    <property type="match status" value="1"/>
</dbReference>
<sequence>MILYLTLLAAIVCGVFGDDDGLMIPHERTTIDDCKIRYYADISVGFSAPSLGHISMRLEHTHAAAIGWLNEKGKIEFGCGGSLILESFVLTAAHCMDNPNTLERPLVVRLGDRNLIHSKDSEYAQEIKIRDIIPHPKYNRATSHFDIALLVLDKPARRVFGVIPACLWLEDELPISTFYAAGWGANGFDKKPTNYLVTAVLQPVTNEECIDKLKRQVPRMKLANGISDHQLCAAGIEMDTCKGDSGGPLYSKLNFANKLVPFLVGLTSYGGPCGFSQPGVYVRVSKFRDWIIETIRQFNPSVTASTFDPMSCAKRNLFLREADVLTMFQEREPNSVQLIYPQQPSRVDCGGILAEPDAVITLATCVKWNGADPTRVKLFDSEVIDVDDIVYHPNFGGNLYNNIAIIKLKRFSNFRPHCIEYDTLEDIALELPVIIPTPLNIIKEQTPFTYKPARLNAKLYENPKCSNITQSFGASPQGLQSELFCFGNYRSVAPGACHLVLGGPIYTSHSKFPYGLNLPGRDCGFGKPAVGLLLKSYKSWFESVFLPRKGQGETGLTAASVSSAASLSSAAAVSSFYHDPNQGDKCVFNGVKGVCVPVGSCSTQTITIQNSFLLCKSSSYVCCPYQLQASSVLQQPTEIDLELNECETRYQRLRMERQNRWLNDGRKLQYSHTAAIGFQYATEFKPVCPGYLISTRGVVTAASCLGKLSIDQMMVRLGWHGEESNPSTIRFEPVHSRNVHPLYNETTGTHNIAVIKLKNAIQPNVHLFPACLWSNRLESPVMQRILSDEFEGFELIHPLYKTDCEKRLNCPPLPQEIACMRIADNNCALSISREYACNDRLKLKLKKNCYQGGNPIVWRKEDHTGLTEYLLGVYSIGDCKSEVSLHIVQRVAFYIDWIAKVLL</sequence>
<keyword evidence="5" id="KW-1185">Reference proteome</keyword>
<dbReference type="EnsemblMetazoa" id="AARA016640-RA">
    <property type="protein sequence ID" value="AARA016640-PA"/>
    <property type="gene ID" value="AARA016640"/>
</dbReference>
<protein>
    <recommendedName>
        <fullName evidence="3">Peptidase S1 domain-containing protein</fullName>
    </recommendedName>
</protein>
<dbReference type="PROSITE" id="PS50240">
    <property type="entry name" value="TRYPSIN_DOM"/>
    <property type="match status" value="3"/>
</dbReference>
<name>A0A2C9GPH5_ANOAR</name>
<dbReference type="InterPro" id="IPR043504">
    <property type="entry name" value="Peptidase_S1_PA_chymotrypsin"/>
</dbReference>
<dbReference type="SUPFAM" id="SSF50494">
    <property type="entry name" value="Trypsin-like serine proteases"/>
    <property type="match status" value="3"/>
</dbReference>
<feature type="domain" description="Peptidase S1" evidence="3">
    <location>
        <begin position="662"/>
        <end position="903"/>
    </location>
</feature>
<dbReference type="FunFam" id="2.40.10.10:FF:000068">
    <property type="entry name" value="transmembrane protease serine 2"/>
    <property type="match status" value="1"/>
</dbReference>
<dbReference type="CDD" id="cd00190">
    <property type="entry name" value="Tryp_SPc"/>
    <property type="match status" value="1"/>
</dbReference>
<dbReference type="PANTHER" id="PTHR24260:SF147">
    <property type="entry name" value="EG:BACR7A4.3 PROTEIN-RELATED"/>
    <property type="match status" value="1"/>
</dbReference>
<dbReference type="Proteomes" id="UP000075840">
    <property type="component" value="Unassembled WGS sequence"/>
</dbReference>
<organism evidence="4 5">
    <name type="scientific">Anopheles arabiensis</name>
    <name type="common">Mosquito</name>
    <dbReference type="NCBI Taxonomy" id="7173"/>
    <lineage>
        <taxon>Eukaryota</taxon>
        <taxon>Metazoa</taxon>
        <taxon>Ecdysozoa</taxon>
        <taxon>Arthropoda</taxon>
        <taxon>Hexapoda</taxon>
        <taxon>Insecta</taxon>
        <taxon>Pterygota</taxon>
        <taxon>Neoptera</taxon>
        <taxon>Endopterygota</taxon>
        <taxon>Diptera</taxon>
        <taxon>Nematocera</taxon>
        <taxon>Culicoidea</taxon>
        <taxon>Culicidae</taxon>
        <taxon>Anophelinae</taxon>
        <taxon>Anopheles</taxon>
    </lineage>
</organism>
<dbReference type="PROSITE" id="PS00134">
    <property type="entry name" value="TRYPSIN_HIS"/>
    <property type="match status" value="1"/>
</dbReference>
<dbReference type="PRINTS" id="PR00722">
    <property type="entry name" value="CHYMOTRYPSIN"/>
</dbReference>